<comment type="caution">
    <text evidence="4">The sequence shown here is derived from an EMBL/GenBank/DDBJ whole genome shotgun (WGS) entry which is preliminary data.</text>
</comment>
<feature type="transmembrane region" description="Helical" evidence="2">
    <location>
        <begin position="58"/>
        <end position="82"/>
    </location>
</feature>
<feature type="non-terminal residue" evidence="4">
    <location>
        <position position="183"/>
    </location>
</feature>
<protein>
    <submittedName>
        <fullName evidence="4">Pleiotropic drug resistance protein 1-like</fullName>
    </submittedName>
</protein>
<dbReference type="PANTHER" id="PTHR48040">
    <property type="entry name" value="PLEIOTROPIC DRUG RESISTANCE PROTEIN 1-LIKE ISOFORM X1"/>
    <property type="match status" value="1"/>
</dbReference>
<accession>A0A392MCR2</accession>
<reference evidence="4 5" key="1">
    <citation type="journal article" date="2018" name="Front. Plant Sci.">
        <title>Red Clover (Trifolium pratense) and Zigzag Clover (T. medium) - A Picture of Genomic Similarities and Differences.</title>
        <authorList>
            <person name="Dluhosova J."/>
            <person name="Istvanek J."/>
            <person name="Nedelnik J."/>
            <person name="Repkova J."/>
        </authorList>
    </citation>
    <scope>NUCLEOTIDE SEQUENCE [LARGE SCALE GENOMIC DNA]</scope>
    <source>
        <strain evidence="5">cv. 10/8</strain>
        <tissue evidence="4">Leaf</tissue>
    </source>
</reference>
<keyword evidence="2" id="KW-0472">Membrane</keyword>
<evidence type="ECO:0000256" key="2">
    <source>
        <dbReference type="SAM" id="Phobius"/>
    </source>
</evidence>
<feature type="region of interest" description="Disordered" evidence="1">
    <location>
        <begin position="123"/>
        <end position="142"/>
    </location>
</feature>
<sequence>DVKKWWLWGYWVSPMMYGQNAIAVNEFLGKSWAHIPLNSTEPLGVQILKSRGLFPEAYWYWIGVGASIGYMFLFNFLFPLALHYLDSFGKPQALISEEALAERNAATSENKQIIELSSKLECSSSSAKGNTNTSQRSFSSTTQSAKVGSISAADHSRKRGMVLPFTPLSITFDEIGYEVDMPQ</sequence>
<organism evidence="4 5">
    <name type="scientific">Trifolium medium</name>
    <dbReference type="NCBI Taxonomy" id="97028"/>
    <lineage>
        <taxon>Eukaryota</taxon>
        <taxon>Viridiplantae</taxon>
        <taxon>Streptophyta</taxon>
        <taxon>Embryophyta</taxon>
        <taxon>Tracheophyta</taxon>
        <taxon>Spermatophyta</taxon>
        <taxon>Magnoliopsida</taxon>
        <taxon>eudicotyledons</taxon>
        <taxon>Gunneridae</taxon>
        <taxon>Pentapetalae</taxon>
        <taxon>rosids</taxon>
        <taxon>fabids</taxon>
        <taxon>Fabales</taxon>
        <taxon>Fabaceae</taxon>
        <taxon>Papilionoideae</taxon>
        <taxon>50 kb inversion clade</taxon>
        <taxon>NPAAA clade</taxon>
        <taxon>Hologalegina</taxon>
        <taxon>IRL clade</taxon>
        <taxon>Trifolieae</taxon>
        <taxon>Trifolium</taxon>
    </lineage>
</organism>
<feature type="non-terminal residue" evidence="4">
    <location>
        <position position="1"/>
    </location>
</feature>
<evidence type="ECO:0000256" key="1">
    <source>
        <dbReference type="SAM" id="MobiDB-lite"/>
    </source>
</evidence>
<evidence type="ECO:0000313" key="5">
    <source>
        <dbReference type="Proteomes" id="UP000265520"/>
    </source>
</evidence>
<dbReference type="Pfam" id="PF08370">
    <property type="entry name" value="PDR_assoc"/>
    <property type="match status" value="1"/>
</dbReference>
<feature type="domain" description="Plant PDR ABC transporter associated" evidence="3">
    <location>
        <begin position="32"/>
        <end position="95"/>
    </location>
</feature>
<keyword evidence="2" id="KW-0812">Transmembrane</keyword>
<evidence type="ECO:0000259" key="3">
    <source>
        <dbReference type="Pfam" id="PF08370"/>
    </source>
</evidence>
<keyword evidence="5" id="KW-1185">Reference proteome</keyword>
<evidence type="ECO:0000313" key="4">
    <source>
        <dbReference type="EMBL" id="MCH84895.1"/>
    </source>
</evidence>
<dbReference type="Proteomes" id="UP000265520">
    <property type="component" value="Unassembled WGS sequence"/>
</dbReference>
<dbReference type="PANTHER" id="PTHR48040:SF20">
    <property type="entry name" value="PLEIOTROPIC DRUG RESISTANCE PROTEIN 1"/>
    <property type="match status" value="1"/>
</dbReference>
<dbReference type="EMBL" id="LXQA010007548">
    <property type="protein sequence ID" value="MCH84895.1"/>
    <property type="molecule type" value="Genomic_DNA"/>
</dbReference>
<proteinExistence type="predicted"/>
<dbReference type="InterPro" id="IPR013581">
    <property type="entry name" value="PDR_assoc"/>
</dbReference>
<gene>
    <name evidence="4" type="ORF">A2U01_0005732</name>
</gene>
<dbReference type="AlphaFoldDB" id="A0A392MCR2"/>
<name>A0A392MCR2_9FABA</name>
<keyword evidence="2" id="KW-1133">Transmembrane helix</keyword>